<dbReference type="PANTHER" id="PTHR10801:SF0">
    <property type="entry name" value="DELTA(24)-STEROL REDUCTASE"/>
    <property type="match status" value="1"/>
</dbReference>
<name>Q0V6J3_PHANO</name>
<dbReference type="HOGENOM" id="CLU_115522_0_0_1"/>
<evidence type="ECO:0000313" key="2">
    <source>
        <dbReference type="EMBL" id="EAT91866.1"/>
    </source>
</evidence>
<dbReference type="KEGG" id="pno:SNOG_00371"/>
<dbReference type="Proteomes" id="UP000001055">
    <property type="component" value="Unassembled WGS sequence"/>
</dbReference>
<dbReference type="VEuPathDB" id="FungiDB:JI435_010720"/>
<gene>
    <name evidence="2" type="ORF">SNOG_00371</name>
</gene>
<dbReference type="EMBL" id="CH445325">
    <property type="protein sequence ID" value="EAT91866.1"/>
    <property type="molecule type" value="Genomic_DNA"/>
</dbReference>
<dbReference type="RefSeq" id="XP_001791058.1">
    <property type="nucleotide sequence ID" value="XM_001791006.1"/>
</dbReference>
<reference evidence="3" key="1">
    <citation type="journal article" date="2007" name="Plant Cell">
        <title>Dothideomycete-plant interactions illuminated by genome sequencing and EST analysis of the wheat pathogen Stagonospora nodorum.</title>
        <authorList>
            <person name="Hane J.K."/>
            <person name="Lowe R.G."/>
            <person name="Solomon P.S."/>
            <person name="Tan K.C."/>
            <person name="Schoch C.L."/>
            <person name="Spatafora J.W."/>
            <person name="Crous P.W."/>
            <person name="Kodira C."/>
            <person name="Birren B.W."/>
            <person name="Galagan J.E."/>
            <person name="Torriani S.F."/>
            <person name="McDonald B.A."/>
            <person name="Oliver R.P."/>
        </authorList>
    </citation>
    <scope>NUCLEOTIDE SEQUENCE [LARGE SCALE GENOMIC DNA]</scope>
    <source>
        <strain evidence="3">SN15 / ATCC MYA-4574 / FGSC 10173</strain>
    </source>
</reference>
<dbReference type="PANTHER" id="PTHR10801">
    <property type="entry name" value="24-DEHYDROCHOLESTEROL REDUCTASE"/>
    <property type="match status" value="1"/>
</dbReference>
<accession>Q0V6J3</accession>
<dbReference type="GeneID" id="5968443"/>
<evidence type="ECO:0000256" key="1">
    <source>
        <dbReference type="ARBA" id="ARBA00023002"/>
    </source>
</evidence>
<dbReference type="InParanoid" id="Q0V6J3"/>
<evidence type="ECO:0000313" key="3">
    <source>
        <dbReference type="Proteomes" id="UP000001055"/>
    </source>
</evidence>
<dbReference type="InterPro" id="IPR040165">
    <property type="entry name" value="Diminuto-like"/>
</dbReference>
<proteinExistence type="predicted"/>
<keyword evidence="1" id="KW-0560">Oxidoreductase</keyword>
<sequence length="165" mass="19073">MTARAIYKAILAVDSADGAIVQDLLLPVDTSEAFVRAVPKKKGELTLNFGVWGPTDPAPAAVRKTNRDLEQKPRELRGMKVPYAANFYTEDEFWSLYDRPKYDDLRKRWHAEALPSMYERVRRVQTQDISREEGTREPQGQTWKEAVLTTWPLGGLYRTYHVIFR</sequence>
<dbReference type="AlphaFoldDB" id="Q0V6J3"/>
<organism evidence="2 3">
    <name type="scientific">Phaeosphaeria nodorum (strain SN15 / ATCC MYA-4574 / FGSC 10173)</name>
    <name type="common">Glume blotch fungus</name>
    <name type="synonym">Parastagonospora nodorum</name>
    <dbReference type="NCBI Taxonomy" id="321614"/>
    <lineage>
        <taxon>Eukaryota</taxon>
        <taxon>Fungi</taxon>
        <taxon>Dikarya</taxon>
        <taxon>Ascomycota</taxon>
        <taxon>Pezizomycotina</taxon>
        <taxon>Dothideomycetes</taxon>
        <taxon>Pleosporomycetidae</taxon>
        <taxon>Pleosporales</taxon>
        <taxon>Pleosporineae</taxon>
        <taxon>Phaeosphaeriaceae</taxon>
        <taxon>Parastagonospora</taxon>
    </lineage>
</organism>
<dbReference type="GO" id="GO:0016491">
    <property type="term" value="F:oxidoreductase activity"/>
    <property type="evidence" value="ECO:0007669"/>
    <property type="project" value="UniProtKB-KW"/>
</dbReference>
<protein>
    <submittedName>
        <fullName evidence="2">Uncharacterized protein</fullName>
    </submittedName>
</protein>